<proteinExistence type="predicted"/>
<feature type="transmembrane region" description="Helical" evidence="5">
    <location>
        <begin position="273"/>
        <end position="290"/>
    </location>
</feature>
<feature type="transmembrane region" description="Helical" evidence="5">
    <location>
        <begin position="72"/>
        <end position="90"/>
    </location>
</feature>
<dbReference type="Pfam" id="PF00892">
    <property type="entry name" value="EamA"/>
    <property type="match status" value="2"/>
</dbReference>
<feature type="transmembrane region" description="Helical" evidence="5">
    <location>
        <begin position="153"/>
        <end position="174"/>
    </location>
</feature>
<keyword evidence="2 5" id="KW-0812">Transmembrane</keyword>
<feature type="transmembrane region" description="Helical" evidence="5">
    <location>
        <begin position="186"/>
        <end position="204"/>
    </location>
</feature>
<protein>
    <submittedName>
        <fullName evidence="7">EamA family transporter</fullName>
    </submittedName>
</protein>
<evidence type="ECO:0000256" key="2">
    <source>
        <dbReference type="ARBA" id="ARBA00022692"/>
    </source>
</evidence>
<feature type="transmembrane region" description="Helical" evidence="5">
    <location>
        <begin position="216"/>
        <end position="239"/>
    </location>
</feature>
<keyword evidence="4 5" id="KW-0472">Membrane</keyword>
<evidence type="ECO:0000256" key="3">
    <source>
        <dbReference type="ARBA" id="ARBA00022989"/>
    </source>
</evidence>
<gene>
    <name evidence="7" type="ORF">DC430_17745</name>
</gene>
<feature type="transmembrane region" description="Helical" evidence="5">
    <location>
        <begin position="41"/>
        <end position="60"/>
    </location>
</feature>
<dbReference type="InterPro" id="IPR050638">
    <property type="entry name" value="AA-Vitamin_Transporters"/>
</dbReference>
<evidence type="ECO:0000313" key="7">
    <source>
        <dbReference type="EMBL" id="PVE51943.1"/>
    </source>
</evidence>
<feature type="transmembrane region" description="Helical" evidence="5">
    <location>
        <begin position="96"/>
        <end position="116"/>
    </location>
</feature>
<keyword evidence="3 5" id="KW-1133">Transmembrane helix</keyword>
<evidence type="ECO:0000256" key="5">
    <source>
        <dbReference type="SAM" id="Phobius"/>
    </source>
</evidence>
<dbReference type="InterPro" id="IPR037185">
    <property type="entry name" value="EmrE-like"/>
</dbReference>
<name>A0AA92C1E6_RHIRH</name>
<feature type="domain" description="EamA" evidence="6">
    <location>
        <begin position="158"/>
        <end position="289"/>
    </location>
</feature>
<comment type="subcellular location">
    <subcellularLocation>
        <location evidence="1">Membrane</location>
        <topology evidence="1">Multi-pass membrane protein</topology>
    </subcellularLocation>
</comment>
<dbReference type="SUPFAM" id="SSF103481">
    <property type="entry name" value="Multidrug resistance efflux transporter EmrE"/>
    <property type="match status" value="2"/>
</dbReference>
<organism evidence="7 8">
    <name type="scientific">Rhizobium rhizogenes</name>
    <name type="common">Agrobacterium rhizogenes</name>
    <dbReference type="NCBI Taxonomy" id="359"/>
    <lineage>
        <taxon>Bacteria</taxon>
        <taxon>Pseudomonadati</taxon>
        <taxon>Pseudomonadota</taxon>
        <taxon>Alphaproteobacteria</taxon>
        <taxon>Hyphomicrobiales</taxon>
        <taxon>Rhizobiaceae</taxon>
        <taxon>Rhizobium/Agrobacterium group</taxon>
        <taxon>Rhizobium</taxon>
    </lineage>
</organism>
<dbReference type="PANTHER" id="PTHR32322">
    <property type="entry name" value="INNER MEMBRANE TRANSPORTER"/>
    <property type="match status" value="1"/>
</dbReference>
<evidence type="ECO:0000259" key="6">
    <source>
        <dbReference type="Pfam" id="PF00892"/>
    </source>
</evidence>
<dbReference type="InterPro" id="IPR000620">
    <property type="entry name" value="EamA_dom"/>
</dbReference>
<sequence length="307" mass="32541">MTDKKLLPELALLVLLGCLWGSSYTFIKIGIETIPPLTLIAARTAIAGCILTIIILWRGLRLPKDPALWKMFAIQAVLNSVLPFTLIAWAEHYIDAGLAVILNSLTPVFTFLLTAIITRHEVVNGRKLFGVMIGLIGTVVMIGVQALNGLGDVVLAQMAVILATAFYAGAAIFGKNFKGIDSMIPAAASLICGAIILIPVSLVVDRPWELAPSTRSIAALIGLSIFSTALAFTIYFRLVRTLGSLGTTAQAYVRVPVGVAIGVVFLGEKLQLSTMIGLVCILAGVIAMTLPSRMPDRVTTAAKATGE</sequence>
<evidence type="ECO:0000313" key="8">
    <source>
        <dbReference type="Proteomes" id="UP000244335"/>
    </source>
</evidence>
<feature type="transmembrane region" description="Helical" evidence="5">
    <location>
        <begin position="128"/>
        <end position="147"/>
    </location>
</feature>
<dbReference type="GO" id="GO:0016020">
    <property type="term" value="C:membrane"/>
    <property type="evidence" value="ECO:0007669"/>
    <property type="project" value="UniProtKB-SubCell"/>
</dbReference>
<comment type="caution">
    <text evidence="7">The sequence shown here is derived from an EMBL/GenBank/DDBJ whole genome shotgun (WGS) entry which is preliminary data.</text>
</comment>
<dbReference type="EMBL" id="QDFR01000006">
    <property type="protein sequence ID" value="PVE51943.1"/>
    <property type="molecule type" value="Genomic_DNA"/>
</dbReference>
<dbReference type="RefSeq" id="WP_116494059.1">
    <property type="nucleotide sequence ID" value="NZ_QDFR01000006.1"/>
</dbReference>
<evidence type="ECO:0000256" key="4">
    <source>
        <dbReference type="ARBA" id="ARBA00023136"/>
    </source>
</evidence>
<accession>A0AA92C1E6</accession>
<dbReference type="PANTHER" id="PTHR32322:SF9">
    <property type="entry name" value="AMINO-ACID METABOLITE EFFLUX PUMP-RELATED"/>
    <property type="match status" value="1"/>
</dbReference>
<evidence type="ECO:0000256" key="1">
    <source>
        <dbReference type="ARBA" id="ARBA00004141"/>
    </source>
</evidence>
<dbReference type="AlphaFoldDB" id="A0AA92C1E6"/>
<reference evidence="7 8" key="1">
    <citation type="submission" date="2018-04" db="EMBL/GenBank/DDBJ databases">
        <authorList>
            <person name="Hagen T."/>
        </authorList>
    </citation>
    <scope>NUCLEOTIDE SEQUENCE [LARGE SCALE GENOMIC DNA]</scope>
    <source>
        <strain evidence="7 8">TPD7009</strain>
    </source>
</reference>
<dbReference type="Proteomes" id="UP000244335">
    <property type="component" value="Unassembled WGS sequence"/>
</dbReference>
<feature type="domain" description="EamA" evidence="6">
    <location>
        <begin position="12"/>
        <end position="142"/>
    </location>
</feature>